<dbReference type="AlphaFoldDB" id="A0A016T6W4"/>
<evidence type="ECO:0000313" key="2">
    <source>
        <dbReference type="Proteomes" id="UP000024635"/>
    </source>
</evidence>
<keyword evidence="2" id="KW-1185">Reference proteome</keyword>
<comment type="caution">
    <text evidence="1">The sequence shown here is derived from an EMBL/GenBank/DDBJ whole genome shotgun (WGS) entry which is preliminary data.</text>
</comment>
<sequence length="111" mass="13067">MNFPPKDICDGHHLPFVLQQRMSTDFIVVLFAIAVTSHCRPQGLGPVISGSSSSWNVNEQSESFNTGYRNPWFYNQGDNIPLWQRYWHPFRRSYWYNYQWNLNVGGYNMEG</sequence>
<dbReference type="Proteomes" id="UP000024635">
    <property type="component" value="Unassembled WGS sequence"/>
</dbReference>
<reference evidence="2" key="1">
    <citation type="journal article" date="2015" name="Nat. Genet.">
        <title>The genome and transcriptome of the zoonotic hookworm Ancylostoma ceylanicum identify infection-specific gene families.</title>
        <authorList>
            <person name="Schwarz E.M."/>
            <person name="Hu Y."/>
            <person name="Antoshechkin I."/>
            <person name="Miller M.M."/>
            <person name="Sternberg P.W."/>
            <person name="Aroian R.V."/>
        </authorList>
    </citation>
    <scope>NUCLEOTIDE SEQUENCE</scope>
    <source>
        <strain evidence="2">HY135</strain>
    </source>
</reference>
<protein>
    <submittedName>
        <fullName evidence="1">Uncharacterized protein</fullName>
    </submittedName>
</protein>
<name>A0A016T6W4_9BILA</name>
<accession>A0A016T6W4</accession>
<gene>
    <name evidence="1" type="primary">Acey_s0129.g1505</name>
    <name evidence="1" type="ORF">Y032_0129g1505</name>
</gene>
<organism evidence="1 2">
    <name type="scientific">Ancylostoma ceylanicum</name>
    <dbReference type="NCBI Taxonomy" id="53326"/>
    <lineage>
        <taxon>Eukaryota</taxon>
        <taxon>Metazoa</taxon>
        <taxon>Ecdysozoa</taxon>
        <taxon>Nematoda</taxon>
        <taxon>Chromadorea</taxon>
        <taxon>Rhabditida</taxon>
        <taxon>Rhabditina</taxon>
        <taxon>Rhabditomorpha</taxon>
        <taxon>Strongyloidea</taxon>
        <taxon>Ancylostomatidae</taxon>
        <taxon>Ancylostomatinae</taxon>
        <taxon>Ancylostoma</taxon>
    </lineage>
</organism>
<dbReference type="EMBL" id="JARK01001465">
    <property type="protein sequence ID" value="EYB98693.1"/>
    <property type="molecule type" value="Genomic_DNA"/>
</dbReference>
<evidence type="ECO:0000313" key="1">
    <source>
        <dbReference type="EMBL" id="EYB98693.1"/>
    </source>
</evidence>
<proteinExistence type="predicted"/>